<dbReference type="InterPro" id="IPR021279">
    <property type="entry name" value="DUF2721"/>
</dbReference>
<dbReference type="AlphaFoldDB" id="A0A2T0U490"/>
<feature type="transmembrane region" description="Helical" evidence="1">
    <location>
        <begin position="90"/>
        <end position="110"/>
    </location>
</feature>
<dbReference type="Pfam" id="PF11026">
    <property type="entry name" value="DUF2721"/>
    <property type="match status" value="1"/>
</dbReference>
<evidence type="ECO:0000313" key="2">
    <source>
        <dbReference type="EMBL" id="PRY52712.1"/>
    </source>
</evidence>
<gene>
    <name evidence="2" type="ORF">B0I27_105179</name>
</gene>
<accession>A0A2T0U490</accession>
<evidence type="ECO:0000256" key="1">
    <source>
        <dbReference type="SAM" id="Phobius"/>
    </source>
</evidence>
<organism evidence="2 3">
    <name type="scientific">Arcticibacter pallidicorallinus</name>
    <dbReference type="NCBI Taxonomy" id="1259464"/>
    <lineage>
        <taxon>Bacteria</taxon>
        <taxon>Pseudomonadati</taxon>
        <taxon>Bacteroidota</taxon>
        <taxon>Sphingobacteriia</taxon>
        <taxon>Sphingobacteriales</taxon>
        <taxon>Sphingobacteriaceae</taxon>
        <taxon>Arcticibacter</taxon>
    </lineage>
</organism>
<dbReference type="RefSeq" id="WP_106293127.1">
    <property type="nucleotide sequence ID" value="NZ_PVTH01000005.1"/>
</dbReference>
<comment type="caution">
    <text evidence="2">The sequence shown here is derived from an EMBL/GenBank/DDBJ whole genome shotgun (WGS) entry which is preliminary data.</text>
</comment>
<keyword evidence="1" id="KW-1133">Transmembrane helix</keyword>
<dbReference type="Proteomes" id="UP000238034">
    <property type="component" value="Unassembled WGS sequence"/>
</dbReference>
<dbReference type="EMBL" id="PVTH01000005">
    <property type="protein sequence ID" value="PRY52712.1"/>
    <property type="molecule type" value="Genomic_DNA"/>
</dbReference>
<name>A0A2T0U490_9SPHI</name>
<keyword evidence="3" id="KW-1185">Reference proteome</keyword>
<evidence type="ECO:0000313" key="3">
    <source>
        <dbReference type="Proteomes" id="UP000238034"/>
    </source>
</evidence>
<keyword evidence="1" id="KW-0812">Transmembrane</keyword>
<reference evidence="2 3" key="1">
    <citation type="submission" date="2018-03" db="EMBL/GenBank/DDBJ databases">
        <title>Genomic Encyclopedia of Type Strains, Phase III (KMG-III): the genomes of soil and plant-associated and newly described type strains.</title>
        <authorList>
            <person name="Whitman W."/>
        </authorList>
    </citation>
    <scope>NUCLEOTIDE SEQUENCE [LARGE SCALE GENOMIC DNA]</scope>
    <source>
        <strain evidence="2 3">CGMCC 1.9313</strain>
    </source>
</reference>
<sequence length="134" mass="15019">MELTLGTPAMLFPAIALLLLAYTNRFLALASLIRNLKSQYVANQNPNLLGQIQSIRTRIIQVRNMQACGIMGFLLCVISMWLLYNSQNVLAGYAFGLSLLLLMISLLISFRETQISVEALEIELSDLEELVKKK</sequence>
<protein>
    <submittedName>
        <fullName evidence="2">Uncharacterized protein DUF2721</fullName>
    </submittedName>
</protein>
<dbReference type="OrthoDB" id="9813525at2"/>
<proteinExistence type="predicted"/>
<keyword evidence="1" id="KW-0472">Membrane</keyword>
<feature type="transmembrane region" description="Helical" evidence="1">
    <location>
        <begin position="65"/>
        <end position="84"/>
    </location>
</feature>
<feature type="transmembrane region" description="Helical" evidence="1">
    <location>
        <begin position="12"/>
        <end position="33"/>
    </location>
</feature>